<accession>A0A7Y6NP33</accession>
<reference evidence="1 2" key="1">
    <citation type="submission" date="2020-06" db="EMBL/GenBank/DDBJ databases">
        <title>Schlegella sp. ID0723 isolated from air conditioner.</title>
        <authorList>
            <person name="Kim D.Y."/>
            <person name="Kim D.-U."/>
        </authorList>
    </citation>
    <scope>NUCLEOTIDE SEQUENCE [LARGE SCALE GENOMIC DNA]</scope>
    <source>
        <strain evidence="1 2">ID0723</strain>
    </source>
</reference>
<dbReference type="PANTHER" id="PTHR43123">
    <property type="entry name" value="POLYSACCHARIDE DEACETYLASE-RELATED"/>
    <property type="match status" value="1"/>
</dbReference>
<dbReference type="SUPFAM" id="SSF88713">
    <property type="entry name" value="Glycoside hydrolase/deacetylase"/>
    <property type="match status" value="1"/>
</dbReference>
<dbReference type="InterPro" id="IPR011330">
    <property type="entry name" value="Glyco_hydro/deAcase_b/a-brl"/>
</dbReference>
<name>A0A7Y6NP33_9BURK</name>
<proteinExistence type="predicted"/>
<dbReference type="RefSeq" id="WP_176069431.1">
    <property type="nucleotide sequence ID" value="NZ_JABWMJ010000005.1"/>
</dbReference>
<dbReference type="Gene3D" id="3.20.20.370">
    <property type="entry name" value="Glycoside hydrolase/deacetylase"/>
    <property type="match status" value="1"/>
</dbReference>
<organism evidence="1 2">
    <name type="scientific">Piscinibacter koreensis</name>
    <dbReference type="NCBI Taxonomy" id="2742824"/>
    <lineage>
        <taxon>Bacteria</taxon>
        <taxon>Pseudomonadati</taxon>
        <taxon>Pseudomonadota</taxon>
        <taxon>Betaproteobacteria</taxon>
        <taxon>Burkholderiales</taxon>
        <taxon>Sphaerotilaceae</taxon>
        <taxon>Piscinibacter</taxon>
    </lineage>
</organism>
<evidence type="ECO:0000313" key="1">
    <source>
        <dbReference type="EMBL" id="NUZ06584.1"/>
    </source>
</evidence>
<keyword evidence="2" id="KW-1185">Reference proteome</keyword>
<evidence type="ECO:0000313" key="2">
    <source>
        <dbReference type="Proteomes" id="UP000529637"/>
    </source>
</evidence>
<dbReference type="GO" id="GO:0005975">
    <property type="term" value="P:carbohydrate metabolic process"/>
    <property type="evidence" value="ECO:0007669"/>
    <property type="project" value="InterPro"/>
</dbReference>
<gene>
    <name evidence="1" type="ORF">HQN59_12510</name>
</gene>
<dbReference type="PANTHER" id="PTHR43123:SF4">
    <property type="entry name" value="POLYSACCHARIDE DEACETYLASE"/>
    <property type="match status" value="1"/>
</dbReference>
<dbReference type="AlphaFoldDB" id="A0A7Y6NP33"/>
<protein>
    <submittedName>
        <fullName evidence="1">Polysaccharide deacetylase family protein</fullName>
    </submittedName>
</protein>
<dbReference type="CDD" id="cd10979">
    <property type="entry name" value="CE4_PuuE_like"/>
    <property type="match status" value="1"/>
</dbReference>
<dbReference type="Proteomes" id="UP000529637">
    <property type="component" value="Unassembled WGS sequence"/>
</dbReference>
<sequence>MHPRQRIPYSSPFSRPPLTTHDGTRLIVWPVVNIEEWEIERPMPRHASPPPGGVTGAIPDMPNWTWHEYGMRVGFWRLLDAFEKRSIRPTISINAKVCETCPPVAEAARDAGWEFMAHCWVQMPIHKVEDQPAMIGQSLDTLERFIGHRPRGWLGPGRTQTLETLDHVAAAGCDWFGDWILDDQPLWVRTATKPLVSIPYTVEINDITVMVSGQHESDALLRRASDAFERLYEESAESVRILAFGVHPYVSGVAHRIGYFEKMLDLFAGREGVAFWSGDRICDWFVGQQPLPGAARA</sequence>
<dbReference type="EMBL" id="JABWMJ010000005">
    <property type="protein sequence ID" value="NUZ06584.1"/>
    <property type="molecule type" value="Genomic_DNA"/>
</dbReference>
<comment type="caution">
    <text evidence="1">The sequence shown here is derived from an EMBL/GenBank/DDBJ whole genome shotgun (WGS) entry which is preliminary data.</text>
</comment>